<feature type="compositionally biased region" description="Basic and acidic residues" evidence="1">
    <location>
        <begin position="298"/>
        <end position="326"/>
    </location>
</feature>
<evidence type="ECO:0000313" key="3">
    <source>
        <dbReference type="EMBL" id="ACV06716.1"/>
    </source>
</evidence>
<accession>C7NIS8</accession>
<evidence type="ECO:0000256" key="2">
    <source>
        <dbReference type="SAM" id="Phobius"/>
    </source>
</evidence>
<keyword evidence="2" id="KW-1133">Transmembrane helix</keyword>
<keyword evidence="2" id="KW-0472">Membrane</keyword>
<keyword evidence="4" id="KW-1185">Reference proteome</keyword>
<feature type="region of interest" description="Disordered" evidence="1">
    <location>
        <begin position="165"/>
        <end position="204"/>
    </location>
</feature>
<feature type="compositionally biased region" description="Polar residues" evidence="1">
    <location>
        <begin position="166"/>
        <end position="187"/>
    </location>
</feature>
<evidence type="ECO:0000256" key="1">
    <source>
        <dbReference type="SAM" id="MobiDB-lite"/>
    </source>
</evidence>
<dbReference type="EMBL" id="CP001686">
    <property type="protein sequence ID" value="ACV06716.1"/>
    <property type="molecule type" value="Genomic_DNA"/>
</dbReference>
<dbReference type="KEGG" id="kse:Ksed_17020"/>
<feature type="region of interest" description="Disordered" evidence="1">
    <location>
        <begin position="224"/>
        <end position="342"/>
    </location>
</feature>
<feature type="transmembrane region" description="Helical" evidence="2">
    <location>
        <begin position="127"/>
        <end position="156"/>
    </location>
</feature>
<keyword evidence="2" id="KW-0812">Transmembrane</keyword>
<dbReference type="AlphaFoldDB" id="C7NIS8"/>
<reference evidence="3 4" key="1">
    <citation type="journal article" date="2009" name="Stand. Genomic Sci.">
        <title>Complete genome sequence of Kytococcus sedentarius type strain (541).</title>
        <authorList>
            <person name="Sims D."/>
            <person name="Brettin T."/>
            <person name="Detter J.C."/>
            <person name="Han C."/>
            <person name="Lapidus A."/>
            <person name="Copeland A."/>
            <person name="Glavina Del Rio T."/>
            <person name="Nolan M."/>
            <person name="Chen F."/>
            <person name="Lucas S."/>
            <person name="Tice H."/>
            <person name="Cheng J.F."/>
            <person name="Bruce D."/>
            <person name="Goodwin L."/>
            <person name="Pitluck S."/>
            <person name="Ovchinnikova G."/>
            <person name="Pati A."/>
            <person name="Ivanova N."/>
            <person name="Mavrommatis K."/>
            <person name="Chen A."/>
            <person name="Palaniappan K."/>
            <person name="D'haeseleer P."/>
            <person name="Chain P."/>
            <person name="Bristow J."/>
            <person name="Eisen J.A."/>
            <person name="Markowitz V."/>
            <person name="Hugenholtz P."/>
            <person name="Schneider S."/>
            <person name="Goker M."/>
            <person name="Pukall R."/>
            <person name="Kyrpides N.C."/>
            <person name="Klenk H.P."/>
        </authorList>
    </citation>
    <scope>NUCLEOTIDE SEQUENCE [LARGE SCALE GENOMIC DNA]</scope>
    <source>
        <strain evidence="4">ATCC 14392 / DSM 20547 / JCM 11482 / CCUG 33030 / NBRC 15357 / NCTC 11040 / CCM 314 / 541</strain>
    </source>
</reference>
<feature type="transmembrane region" description="Helical" evidence="2">
    <location>
        <begin position="7"/>
        <end position="27"/>
    </location>
</feature>
<organism evidence="3 4">
    <name type="scientific">Kytococcus sedentarius (strain ATCC 14392 / DSM 20547 / JCM 11482 / CCUG 33030 / NBRC 15357 / NCTC 11040 / CCM 314 / 541)</name>
    <name type="common">Micrococcus sedentarius</name>
    <dbReference type="NCBI Taxonomy" id="478801"/>
    <lineage>
        <taxon>Bacteria</taxon>
        <taxon>Bacillati</taxon>
        <taxon>Actinomycetota</taxon>
        <taxon>Actinomycetes</taxon>
        <taxon>Micrococcales</taxon>
        <taxon>Kytococcaceae</taxon>
        <taxon>Kytococcus</taxon>
    </lineage>
</organism>
<sequence>MKLFGKILFWLGVLSLILGIIGAVLTGSKWDDVQDMLSVDQEISGTATVAMESGETRSILAKEGVSGSCDITAPDGTDVPFDANTAPAVDGWSMKGVFTAPEAGDYTIDCGDAGFGVSEPLAIGDALWLGLGVLAAIILIPLGLLLLLIGGLLWFFGRKKDRPKHSNYTNGEYSDQFSRSAPYSQRDGQVPPGPGQYDDRNNTMGYGAAGAGAAGAGAAGAYGVTHDDGDRRDGRVLDGERPQYGERAGGGYDAGQPVRDDRGFDQPMRDEDRGFGRPLDGEQVHGDRSGSTSGFGRPLDDRSQGIDGDRRDDRGDLGGRDDRGDRPWNGGGTTPPPPPSGN</sequence>
<proteinExistence type="predicted"/>
<dbReference type="HOGENOM" id="CLU_810826_0_0_11"/>
<name>C7NIS8_KYTSD</name>
<feature type="compositionally biased region" description="Basic and acidic residues" evidence="1">
    <location>
        <begin position="258"/>
        <end position="288"/>
    </location>
</feature>
<dbReference type="RefSeq" id="WP_015779661.1">
    <property type="nucleotide sequence ID" value="NC_013169.1"/>
</dbReference>
<dbReference type="Proteomes" id="UP000006666">
    <property type="component" value="Chromosome"/>
</dbReference>
<gene>
    <name evidence="3" type="ordered locus">Ksed_17020</name>
</gene>
<evidence type="ECO:0000313" key="4">
    <source>
        <dbReference type="Proteomes" id="UP000006666"/>
    </source>
</evidence>
<feature type="compositionally biased region" description="Basic and acidic residues" evidence="1">
    <location>
        <begin position="225"/>
        <end position="244"/>
    </location>
</feature>
<dbReference type="eggNOG" id="ENOG5033ICH">
    <property type="taxonomic scope" value="Bacteria"/>
</dbReference>
<protein>
    <submittedName>
        <fullName evidence="3">Uncharacterized protein</fullName>
    </submittedName>
</protein>